<organism evidence="2 3">
    <name type="scientific">Eleusine coracana subsp. coracana</name>
    <dbReference type="NCBI Taxonomy" id="191504"/>
    <lineage>
        <taxon>Eukaryota</taxon>
        <taxon>Viridiplantae</taxon>
        <taxon>Streptophyta</taxon>
        <taxon>Embryophyta</taxon>
        <taxon>Tracheophyta</taxon>
        <taxon>Spermatophyta</taxon>
        <taxon>Magnoliopsida</taxon>
        <taxon>Liliopsida</taxon>
        <taxon>Poales</taxon>
        <taxon>Poaceae</taxon>
        <taxon>PACMAD clade</taxon>
        <taxon>Chloridoideae</taxon>
        <taxon>Cynodonteae</taxon>
        <taxon>Eleusininae</taxon>
        <taxon>Eleusine</taxon>
    </lineage>
</organism>
<evidence type="ECO:0000313" key="3">
    <source>
        <dbReference type="Proteomes" id="UP001054889"/>
    </source>
</evidence>
<reference evidence="2" key="1">
    <citation type="journal article" date="2018" name="DNA Res.">
        <title>Multiple hybrid de novo genome assembly of finger millet, an orphan allotetraploid crop.</title>
        <authorList>
            <person name="Hatakeyama M."/>
            <person name="Aluri S."/>
            <person name="Balachadran M.T."/>
            <person name="Sivarajan S.R."/>
            <person name="Patrignani A."/>
            <person name="Gruter S."/>
            <person name="Poveda L."/>
            <person name="Shimizu-Inatsugi R."/>
            <person name="Baeten J."/>
            <person name="Francoijs K.J."/>
            <person name="Nataraja K.N."/>
            <person name="Reddy Y.A.N."/>
            <person name="Phadnis S."/>
            <person name="Ravikumar R.L."/>
            <person name="Schlapbach R."/>
            <person name="Sreeman S.M."/>
            <person name="Shimizu K.K."/>
        </authorList>
    </citation>
    <scope>NUCLEOTIDE SEQUENCE</scope>
</reference>
<gene>
    <name evidence="2" type="primary">gb17589</name>
    <name evidence="2" type="ORF">PR202_gb17589</name>
</gene>
<name>A0AAV5F3F9_ELECO</name>
<comment type="caution">
    <text evidence="2">The sequence shown here is derived from an EMBL/GenBank/DDBJ whole genome shotgun (WGS) entry which is preliminary data.</text>
</comment>
<evidence type="ECO:0000313" key="2">
    <source>
        <dbReference type="EMBL" id="GJN29366.1"/>
    </source>
</evidence>
<feature type="compositionally biased region" description="Polar residues" evidence="1">
    <location>
        <begin position="84"/>
        <end position="93"/>
    </location>
</feature>
<dbReference type="AlphaFoldDB" id="A0AAV5F3F9"/>
<accession>A0AAV5F3F9</accession>
<feature type="region of interest" description="Disordered" evidence="1">
    <location>
        <begin position="58"/>
        <end position="113"/>
    </location>
</feature>
<keyword evidence="3" id="KW-1185">Reference proteome</keyword>
<evidence type="ECO:0000256" key="1">
    <source>
        <dbReference type="SAM" id="MobiDB-lite"/>
    </source>
</evidence>
<dbReference type="EMBL" id="BQKI01000081">
    <property type="protein sequence ID" value="GJN29366.1"/>
    <property type="molecule type" value="Genomic_DNA"/>
</dbReference>
<proteinExistence type="predicted"/>
<dbReference type="Proteomes" id="UP001054889">
    <property type="component" value="Unassembled WGS sequence"/>
</dbReference>
<reference evidence="2" key="2">
    <citation type="submission" date="2021-12" db="EMBL/GenBank/DDBJ databases">
        <title>Resequencing data analysis of finger millet.</title>
        <authorList>
            <person name="Hatakeyama M."/>
            <person name="Aluri S."/>
            <person name="Balachadran M.T."/>
            <person name="Sivarajan S.R."/>
            <person name="Poveda L."/>
            <person name="Shimizu-Inatsugi R."/>
            <person name="Schlapbach R."/>
            <person name="Sreeman S.M."/>
            <person name="Shimizu K.K."/>
        </authorList>
    </citation>
    <scope>NUCLEOTIDE SEQUENCE</scope>
</reference>
<protein>
    <submittedName>
        <fullName evidence="2">Uncharacterized protein</fullName>
    </submittedName>
</protein>
<sequence length="211" mass="23701">MDGHMRAAQTSRSPFFLPFPTACRSQNCRRRAAPPECVLPHRRRGRRWVEGLRGFHSPCSHRRLNSRHPSGPPQTLAEEFRPKPTSSSSQPSFAQREVCPPESGRVRAAGAQPPWPTFSRVGVNAVRPNLRSRNKQTTFNPLAGAAARVAAMVPAPRKWEGVVDEAVEREVLSASLDQAPERRRIRELFKDVQLNIDHCLFKVSMLAIITQ</sequence>